<keyword evidence="4" id="KW-0813">Transport</keyword>
<evidence type="ECO:0000313" key="10">
    <source>
        <dbReference type="Proteomes" id="UP000196027"/>
    </source>
</evidence>
<gene>
    <name evidence="9" type="ORF">OLMES_5451</name>
</gene>
<evidence type="ECO:0000256" key="6">
    <source>
        <dbReference type="ARBA" id="ARBA00022927"/>
    </source>
</evidence>
<dbReference type="KEGG" id="ome:OLMES_5451"/>
<keyword evidence="6" id="KW-0653">Protein transport</keyword>
<comment type="function">
    <text evidence="1">Needed for flagellar regrowth and assembly.</text>
</comment>
<proteinExistence type="inferred from homology"/>
<protein>
    <recommendedName>
        <fullName evidence="3">Flagellar assembly protein FliH</fullName>
    </recommendedName>
</protein>
<dbReference type="PANTHER" id="PTHR34982:SF1">
    <property type="entry name" value="FLAGELLAR ASSEMBLY PROTEIN FLIH"/>
    <property type="match status" value="1"/>
</dbReference>
<evidence type="ECO:0000256" key="4">
    <source>
        <dbReference type="ARBA" id="ARBA00022448"/>
    </source>
</evidence>
<evidence type="ECO:0000259" key="8">
    <source>
        <dbReference type="Pfam" id="PF02108"/>
    </source>
</evidence>
<keyword evidence="5" id="KW-1005">Bacterial flagellum biogenesis</keyword>
<reference evidence="9 10" key="1">
    <citation type="submission" date="2017-05" db="EMBL/GenBank/DDBJ databases">
        <title>Genomic insights into alkan degradation activity of Oleiphilus messinensis.</title>
        <authorList>
            <person name="Kozyavkin S.A."/>
            <person name="Slesarev A.I."/>
            <person name="Golyshin P.N."/>
            <person name="Korzhenkov A."/>
            <person name="Golyshina O.N."/>
            <person name="Toshchakov S.V."/>
        </authorList>
    </citation>
    <scope>NUCLEOTIDE SEQUENCE [LARGE SCALE GENOMIC DNA]</scope>
    <source>
        <strain evidence="9 10">ME102</strain>
    </source>
</reference>
<dbReference type="PANTHER" id="PTHR34982">
    <property type="entry name" value="YOP PROTEINS TRANSLOCATION PROTEIN L"/>
    <property type="match status" value="1"/>
</dbReference>
<dbReference type="InterPro" id="IPR051472">
    <property type="entry name" value="T3SS_Stator/FliH"/>
</dbReference>
<evidence type="ECO:0000256" key="2">
    <source>
        <dbReference type="ARBA" id="ARBA00006602"/>
    </source>
</evidence>
<dbReference type="InterPro" id="IPR018035">
    <property type="entry name" value="Flagellar_FliH/T3SS_HrpE"/>
</dbReference>
<dbReference type="Pfam" id="PF02108">
    <property type="entry name" value="FliH"/>
    <property type="match status" value="1"/>
</dbReference>
<organism evidence="9 10">
    <name type="scientific">Oleiphilus messinensis</name>
    <dbReference type="NCBI Taxonomy" id="141451"/>
    <lineage>
        <taxon>Bacteria</taxon>
        <taxon>Pseudomonadati</taxon>
        <taxon>Pseudomonadota</taxon>
        <taxon>Gammaproteobacteria</taxon>
        <taxon>Oceanospirillales</taxon>
        <taxon>Oleiphilaceae</taxon>
        <taxon>Oleiphilus</taxon>
    </lineage>
</organism>
<feature type="domain" description="Flagellar assembly protein FliH/Type III secretion system HrpE" evidence="8">
    <location>
        <begin position="81"/>
        <end position="207"/>
    </location>
</feature>
<dbReference type="OrthoDB" id="9786263at2"/>
<comment type="similarity">
    <text evidence="2">Belongs to the FliH family.</text>
</comment>
<sequence>MSAADVKQKSRMNTTPVILHDQNRWKLEHESRRIPKDAQEPLAHFEAMVHQANSLWERACSEAEVLKKKAVQDGREEGKQQVREELVNLLLEAQQAARSHLDHSDSVIIELAGAIVEKILPSIPTDLVMKDILGSALRSMQADRYLRVLVHPDSIAIVEQKIQEWRNSRGLCESLEVVSEPGLDPFACIVESELGVVQAGASEQLSEILKAAKGALVRREVD</sequence>
<dbReference type="RefSeq" id="WP_087464104.1">
    <property type="nucleotide sequence ID" value="NZ_CP021425.1"/>
</dbReference>
<evidence type="ECO:0000256" key="5">
    <source>
        <dbReference type="ARBA" id="ARBA00022795"/>
    </source>
</evidence>
<evidence type="ECO:0000256" key="1">
    <source>
        <dbReference type="ARBA" id="ARBA00003041"/>
    </source>
</evidence>
<dbReference type="GO" id="GO:0044781">
    <property type="term" value="P:bacterial-type flagellum organization"/>
    <property type="evidence" value="ECO:0007669"/>
    <property type="project" value="UniProtKB-KW"/>
</dbReference>
<dbReference type="EMBL" id="CP021425">
    <property type="protein sequence ID" value="ARU59431.1"/>
    <property type="molecule type" value="Genomic_DNA"/>
</dbReference>
<accession>A0A1Y0IG31</accession>
<keyword evidence="7" id="KW-1006">Bacterial flagellum protein export</keyword>
<name>A0A1Y0IG31_9GAMM</name>
<evidence type="ECO:0000256" key="3">
    <source>
        <dbReference type="ARBA" id="ARBA00016507"/>
    </source>
</evidence>
<evidence type="ECO:0000313" key="9">
    <source>
        <dbReference type="EMBL" id="ARU59431.1"/>
    </source>
</evidence>
<dbReference type="AlphaFoldDB" id="A0A1Y0IG31"/>
<evidence type="ECO:0000256" key="7">
    <source>
        <dbReference type="ARBA" id="ARBA00023225"/>
    </source>
</evidence>
<dbReference type="GO" id="GO:0005829">
    <property type="term" value="C:cytosol"/>
    <property type="evidence" value="ECO:0007669"/>
    <property type="project" value="TreeGrafter"/>
</dbReference>
<dbReference type="GO" id="GO:0015031">
    <property type="term" value="P:protein transport"/>
    <property type="evidence" value="ECO:0007669"/>
    <property type="project" value="UniProtKB-KW"/>
</dbReference>
<keyword evidence="10" id="KW-1185">Reference proteome</keyword>
<dbReference type="Proteomes" id="UP000196027">
    <property type="component" value="Chromosome"/>
</dbReference>